<accession>A0ABM8VY03</accession>
<dbReference type="EMBL" id="CAJVQB010000212">
    <property type="protein sequence ID" value="CAG8475126.1"/>
    <property type="molecule type" value="Genomic_DNA"/>
</dbReference>
<name>A0ABM8VY03_GIGMA</name>
<reference evidence="1 2" key="1">
    <citation type="submission" date="2021-06" db="EMBL/GenBank/DDBJ databases">
        <authorList>
            <person name="Kallberg Y."/>
            <person name="Tangrot J."/>
            <person name="Rosling A."/>
        </authorList>
    </citation>
    <scope>NUCLEOTIDE SEQUENCE [LARGE SCALE GENOMIC DNA]</scope>
    <source>
        <strain evidence="1 2">120-4 pot B 10/14</strain>
    </source>
</reference>
<dbReference type="Proteomes" id="UP000789901">
    <property type="component" value="Unassembled WGS sequence"/>
</dbReference>
<organism evidence="1 2">
    <name type="scientific">Gigaspora margarita</name>
    <dbReference type="NCBI Taxonomy" id="4874"/>
    <lineage>
        <taxon>Eukaryota</taxon>
        <taxon>Fungi</taxon>
        <taxon>Fungi incertae sedis</taxon>
        <taxon>Mucoromycota</taxon>
        <taxon>Glomeromycotina</taxon>
        <taxon>Glomeromycetes</taxon>
        <taxon>Diversisporales</taxon>
        <taxon>Gigasporaceae</taxon>
        <taxon>Gigaspora</taxon>
    </lineage>
</organism>
<evidence type="ECO:0000313" key="2">
    <source>
        <dbReference type="Proteomes" id="UP000789901"/>
    </source>
</evidence>
<sequence length="162" mass="18919">MQIQKGEVTISFNGTIEKHSIKSLDEKYTNGRNFEIDLFNFLKRKGYNMMLSDSHPMNLNLRFFNLNNRWALQIGNYRITGDGDRDLIGDKNGIQIIIQAKFSKTGRYPKLEKEYKKFIRNMETRKSAKEIGIFVVTNNINIKKLEDITSTERKIIICTSMN</sequence>
<gene>
    <name evidence="1" type="ORF">GMARGA_LOCUS966</name>
</gene>
<evidence type="ECO:0000313" key="1">
    <source>
        <dbReference type="EMBL" id="CAG8475126.1"/>
    </source>
</evidence>
<proteinExistence type="predicted"/>
<keyword evidence="2" id="KW-1185">Reference proteome</keyword>
<protein>
    <submittedName>
        <fullName evidence="1">35720_t:CDS:1</fullName>
    </submittedName>
</protein>
<comment type="caution">
    <text evidence="1">The sequence shown here is derived from an EMBL/GenBank/DDBJ whole genome shotgun (WGS) entry which is preliminary data.</text>
</comment>